<protein>
    <recommendedName>
        <fullName evidence="8">Transcriptional regulator of RNA polII, SAGA, subunit</fullName>
    </recommendedName>
</protein>
<keyword evidence="4" id="KW-0539">Nucleus</keyword>
<evidence type="ECO:0000313" key="7">
    <source>
        <dbReference type="Proteomes" id="UP000193642"/>
    </source>
</evidence>
<keyword evidence="7" id="KW-1185">Reference proteome</keyword>
<dbReference type="GO" id="GO:0006357">
    <property type="term" value="P:regulation of transcription by RNA polymerase II"/>
    <property type="evidence" value="ECO:0007669"/>
    <property type="project" value="TreeGrafter"/>
</dbReference>
<dbReference type="AlphaFoldDB" id="A0A1Y2BZJ8"/>
<feature type="region of interest" description="Disordered" evidence="5">
    <location>
        <begin position="118"/>
        <end position="154"/>
    </location>
</feature>
<comment type="subcellular location">
    <subcellularLocation>
        <location evidence="1">Nucleus</location>
    </subcellularLocation>
</comment>
<evidence type="ECO:0000256" key="3">
    <source>
        <dbReference type="ARBA" id="ARBA00023163"/>
    </source>
</evidence>
<evidence type="ECO:0000256" key="2">
    <source>
        <dbReference type="ARBA" id="ARBA00023015"/>
    </source>
</evidence>
<dbReference type="Proteomes" id="UP000193642">
    <property type="component" value="Unassembled WGS sequence"/>
</dbReference>
<dbReference type="EMBL" id="MCGO01000036">
    <property type="protein sequence ID" value="ORY40190.1"/>
    <property type="molecule type" value="Genomic_DNA"/>
</dbReference>
<feature type="compositionally biased region" description="Polar residues" evidence="5">
    <location>
        <begin position="282"/>
        <end position="293"/>
    </location>
</feature>
<evidence type="ECO:0000313" key="6">
    <source>
        <dbReference type="EMBL" id="ORY40190.1"/>
    </source>
</evidence>
<name>A0A1Y2BZJ8_9FUNG</name>
<accession>A0A1Y2BZJ8</accession>
<keyword evidence="3" id="KW-0804">Transcription</keyword>
<comment type="caution">
    <text evidence="6">The sequence shown here is derived from an EMBL/GenBank/DDBJ whole genome shotgun (WGS) entry which is preliminary data.</text>
</comment>
<dbReference type="GO" id="GO:0005634">
    <property type="term" value="C:nucleus"/>
    <property type="evidence" value="ECO:0007669"/>
    <property type="project" value="UniProtKB-SubCell"/>
</dbReference>
<evidence type="ECO:0000256" key="1">
    <source>
        <dbReference type="ARBA" id="ARBA00004123"/>
    </source>
</evidence>
<organism evidence="6 7">
    <name type="scientific">Rhizoclosmatium globosum</name>
    <dbReference type="NCBI Taxonomy" id="329046"/>
    <lineage>
        <taxon>Eukaryota</taxon>
        <taxon>Fungi</taxon>
        <taxon>Fungi incertae sedis</taxon>
        <taxon>Chytridiomycota</taxon>
        <taxon>Chytridiomycota incertae sedis</taxon>
        <taxon>Chytridiomycetes</taxon>
        <taxon>Chytridiales</taxon>
        <taxon>Chytriomycetaceae</taxon>
        <taxon>Rhizoclosmatium</taxon>
    </lineage>
</organism>
<dbReference type="PANTHER" id="PTHR21277:SF5">
    <property type="entry name" value="TRANSCRIPTIONAL ADAPTER 1"/>
    <property type="match status" value="1"/>
</dbReference>
<evidence type="ECO:0000256" key="5">
    <source>
        <dbReference type="SAM" id="MobiDB-lite"/>
    </source>
</evidence>
<dbReference type="STRING" id="329046.A0A1Y2BZJ8"/>
<dbReference type="CDD" id="cd22933">
    <property type="entry name" value="HFD_HFI1"/>
    <property type="match status" value="1"/>
</dbReference>
<dbReference type="OrthoDB" id="10264870at2759"/>
<gene>
    <name evidence="6" type="ORF">BCR33DRAFT_719576</name>
</gene>
<dbReference type="InterPro" id="IPR024738">
    <property type="entry name" value="Hfi1/Tada1"/>
</dbReference>
<dbReference type="GO" id="GO:0000124">
    <property type="term" value="C:SAGA complex"/>
    <property type="evidence" value="ECO:0007669"/>
    <property type="project" value="TreeGrafter"/>
</dbReference>
<dbReference type="Pfam" id="PF12767">
    <property type="entry name" value="SAGA-Tad1"/>
    <property type="match status" value="1"/>
</dbReference>
<feature type="compositionally biased region" description="Basic and acidic residues" evidence="5">
    <location>
        <begin position="299"/>
        <end position="309"/>
    </location>
</feature>
<dbReference type="GO" id="GO:0003713">
    <property type="term" value="F:transcription coactivator activity"/>
    <property type="evidence" value="ECO:0007669"/>
    <property type="project" value="TreeGrafter"/>
</dbReference>
<reference evidence="6 7" key="1">
    <citation type="submission" date="2016-07" db="EMBL/GenBank/DDBJ databases">
        <title>Pervasive Adenine N6-methylation of Active Genes in Fungi.</title>
        <authorList>
            <consortium name="DOE Joint Genome Institute"/>
            <person name="Mondo S.J."/>
            <person name="Dannebaum R.O."/>
            <person name="Kuo R.C."/>
            <person name="Labutti K."/>
            <person name="Haridas S."/>
            <person name="Kuo A."/>
            <person name="Salamov A."/>
            <person name="Ahrendt S.R."/>
            <person name="Lipzen A."/>
            <person name="Sullivan W."/>
            <person name="Andreopoulos W.B."/>
            <person name="Clum A."/>
            <person name="Lindquist E."/>
            <person name="Daum C."/>
            <person name="Ramamoorthy G.K."/>
            <person name="Gryganskyi A."/>
            <person name="Culley D."/>
            <person name="Magnuson J.K."/>
            <person name="James T.Y."/>
            <person name="O'Malley M.A."/>
            <person name="Stajich J.E."/>
            <person name="Spatafora J.W."/>
            <person name="Visel A."/>
            <person name="Grigoriev I.V."/>
        </authorList>
    </citation>
    <scope>NUCLEOTIDE SEQUENCE [LARGE SCALE GENOMIC DNA]</scope>
    <source>
        <strain evidence="6 7">JEL800</strain>
    </source>
</reference>
<dbReference type="PANTHER" id="PTHR21277">
    <property type="entry name" value="TRANSCRIPTIONAL ADAPTER 1"/>
    <property type="match status" value="1"/>
</dbReference>
<keyword evidence="2" id="KW-0805">Transcription regulation</keyword>
<proteinExistence type="predicted"/>
<sequence>MQPTPPPTTPSTHRLDTLSLKKEINESLGAERASRYWALLTKGLLGSLPMSVFRSEASALLQTPHEHTLHNSLVLAVLANAASPTSATASNAPNQQAHALLITRSLKRSLAPLAHQKLALPQKQKDPLAQTTSANTGASSRKDADKKAKRARRKLDKLRTIQALEDQARAAIKAVQDNAKRLDDAAIPLRFQLPDPEALLPSTLTPEIQARIQMLQTCRQSASLPSIDTLKSRMQVIAALNGVEIDPDCVSFMEQALSTYLKDIIASVQERVRQNHLESLAVNPNQSKQSGPTTPAKRTASEAFDHHDSGMMGCGSGMGGEAANLRLLQGGGVLTTEDMILSSEITPILLKRCPGSVDTIELLLSSK</sequence>
<feature type="compositionally biased region" description="Polar residues" evidence="5">
    <location>
        <begin position="129"/>
        <end position="139"/>
    </location>
</feature>
<evidence type="ECO:0008006" key="8">
    <source>
        <dbReference type="Google" id="ProtNLM"/>
    </source>
</evidence>
<evidence type="ECO:0000256" key="4">
    <source>
        <dbReference type="ARBA" id="ARBA00023242"/>
    </source>
</evidence>
<feature type="region of interest" description="Disordered" evidence="5">
    <location>
        <begin position="279"/>
        <end position="315"/>
    </location>
</feature>